<feature type="region of interest" description="Disordered" evidence="1">
    <location>
        <begin position="58"/>
        <end position="77"/>
    </location>
</feature>
<reference evidence="3 4" key="1">
    <citation type="submission" date="2019-03" db="EMBL/GenBank/DDBJ databases">
        <title>Draft genome sequences of novel Actinobacteria.</title>
        <authorList>
            <person name="Sahin N."/>
            <person name="Ay H."/>
            <person name="Saygin H."/>
        </authorList>
    </citation>
    <scope>NUCLEOTIDE SEQUENCE [LARGE SCALE GENOMIC DNA]</scope>
    <source>
        <strain evidence="3 4">JCM 30547</strain>
    </source>
</reference>
<protein>
    <submittedName>
        <fullName evidence="3">DNA-binding protein</fullName>
    </submittedName>
</protein>
<dbReference type="InterPro" id="IPR036388">
    <property type="entry name" value="WH-like_DNA-bd_sf"/>
</dbReference>
<accession>A0A4R4PK82</accession>
<evidence type="ECO:0000259" key="2">
    <source>
        <dbReference type="Pfam" id="PF12728"/>
    </source>
</evidence>
<evidence type="ECO:0000256" key="1">
    <source>
        <dbReference type="SAM" id="MobiDB-lite"/>
    </source>
</evidence>
<dbReference type="Pfam" id="PF12728">
    <property type="entry name" value="HTH_17"/>
    <property type="match status" value="1"/>
</dbReference>
<dbReference type="Gene3D" id="1.10.10.10">
    <property type="entry name" value="Winged helix-like DNA-binding domain superfamily/Winged helix DNA-binding domain"/>
    <property type="match status" value="1"/>
</dbReference>
<comment type="caution">
    <text evidence="3">The sequence shown here is derived from an EMBL/GenBank/DDBJ whole genome shotgun (WGS) entry which is preliminary data.</text>
</comment>
<dbReference type="OrthoDB" id="3234149at2"/>
<evidence type="ECO:0000313" key="4">
    <source>
        <dbReference type="Proteomes" id="UP000295075"/>
    </source>
</evidence>
<dbReference type="AlphaFoldDB" id="A0A4R4PK82"/>
<dbReference type="GO" id="GO:0003677">
    <property type="term" value="F:DNA binding"/>
    <property type="evidence" value="ECO:0007669"/>
    <property type="project" value="UniProtKB-KW"/>
</dbReference>
<gene>
    <name evidence="3" type="ORF">E1261_30795</name>
</gene>
<dbReference type="EMBL" id="SMKA01000189">
    <property type="protein sequence ID" value="TDC22501.1"/>
    <property type="molecule type" value="Genomic_DNA"/>
</dbReference>
<evidence type="ECO:0000313" key="3">
    <source>
        <dbReference type="EMBL" id="TDC22501.1"/>
    </source>
</evidence>
<dbReference type="RefSeq" id="WP_132412750.1">
    <property type="nucleotide sequence ID" value="NZ_SMKA01000189.1"/>
</dbReference>
<dbReference type="InterPro" id="IPR009061">
    <property type="entry name" value="DNA-bd_dom_put_sf"/>
</dbReference>
<dbReference type="InterPro" id="IPR041657">
    <property type="entry name" value="HTH_17"/>
</dbReference>
<sequence length="77" mass="8700">MGLVTAQQAAALVKVSVSTVNSWRQRGLLKPVRRAENARGKPFLYRPIDVFAAERAARRNDPTRRRARRLADDLSRA</sequence>
<organism evidence="3 4">
    <name type="scientific">Kribbella albertanoniae</name>
    <dbReference type="NCBI Taxonomy" id="1266829"/>
    <lineage>
        <taxon>Bacteria</taxon>
        <taxon>Bacillati</taxon>
        <taxon>Actinomycetota</taxon>
        <taxon>Actinomycetes</taxon>
        <taxon>Propionibacteriales</taxon>
        <taxon>Kribbellaceae</taxon>
        <taxon>Kribbella</taxon>
    </lineage>
</organism>
<keyword evidence="4" id="KW-1185">Reference proteome</keyword>
<dbReference type="Proteomes" id="UP000295075">
    <property type="component" value="Unassembled WGS sequence"/>
</dbReference>
<proteinExistence type="predicted"/>
<dbReference type="SUPFAM" id="SSF46955">
    <property type="entry name" value="Putative DNA-binding domain"/>
    <property type="match status" value="1"/>
</dbReference>
<feature type="domain" description="Helix-turn-helix" evidence="2">
    <location>
        <begin position="3"/>
        <end position="47"/>
    </location>
</feature>
<name>A0A4R4PK82_9ACTN</name>
<keyword evidence="3" id="KW-0238">DNA-binding</keyword>